<dbReference type="SUPFAM" id="SSF103515">
    <property type="entry name" value="Autotransporter"/>
    <property type="match status" value="1"/>
</dbReference>
<accession>A0A853APR5</accession>
<reference evidence="3 4" key="1">
    <citation type="submission" date="2020-07" db="EMBL/GenBank/DDBJ databases">
        <title>Sequencing the genomes of 1000 actinobacteria strains.</title>
        <authorList>
            <person name="Klenk H.-P."/>
        </authorList>
    </citation>
    <scope>NUCLEOTIDE SEQUENCE [LARGE SCALE GENOMIC DNA]</scope>
    <source>
        <strain evidence="3 4">DSM 44065</strain>
    </source>
</reference>
<evidence type="ECO:0000256" key="1">
    <source>
        <dbReference type="SAM" id="MobiDB-lite"/>
    </source>
</evidence>
<comment type="caution">
    <text evidence="3">The sequence shown here is derived from an EMBL/GenBank/DDBJ whole genome shotgun (WGS) entry which is preliminary data.</text>
</comment>
<feature type="signal peptide" evidence="2">
    <location>
        <begin position="1"/>
        <end position="25"/>
    </location>
</feature>
<dbReference type="AlphaFoldDB" id="A0A853APR5"/>
<evidence type="ECO:0000313" key="3">
    <source>
        <dbReference type="EMBL" id="NYI82530.1"/>
    </source>
</evidence>
<feature type="region of interest" description="Disordered" evidence="1">
    <location>
        <begin position="174"/>
        <end position="199"/>
    </location>
</feature>
<keyword evidence="4" id="KW-1185">Reference proteome</keyword>
<sequence>MRYGIAATLVSALAATAALTPPALAEDDPPTARELLEKCDNGTDSCEFHPSGEVQYYQDTSNPVGAPVFNCTDRNQTMNVSWSDTTAESNSLGLSLSTTFGEVFKVSFKATYGHEWRSEHTESQTTFVEVRPGEVGQVYHGATMQRVAGTYELRFPDEFHDHYIWYVDMEASGPADDQGGTITQSTRPMTDEEKAAHCG</sequence>
<dbReference type="RefSeq" id="WP_179718392.1">
    <property type="nucleotide sequence ID" value="NZ_BAABFH010000001.1"/>
</dbReference>
<organism evidence="3 4">
    <name type="scientific">Saccharopolyspora hordei</name>
    <dbReference type="NCBI Taxonomy" id="1838"/>
    <lineage>
        <taxon>Bacteria</taxon>
        <taxon>Bacillati</taxon>
        <taxon>Actinomycetota</taxon>
        <taxon>Actinomycetes</taxon>
        <taxon>Pseudonocardiales</taxon>
        <taxon>Pseudonocardiaceae</taxon>
        <taxon>Saccharopolyspora</taxon>
    </lineage>
</organism>
<evidence type="ECO:0000313" key="4">
    <source>
        <dbReference type="Proteomes" id="UP000587002"/>
    </source>
</evidence>
<dbReference type="EMBL" id="JACCFJ010000001">
    <property type="protein sequence ID" value="NYI82530.1"/>
    <property type="molecule type" value="Genomic_DNA"/>
</dbReference>
<proteinExistence type="predicted"/>
<evidence type="ECO:0000256" key="2">
    <source>
        <dbReference type="SAM" id="SignalP"/>
    </source>
</evidence>
<feature type="compositionally biased region" description="Basic and acidic residues" evidence="1">
    <location>
        <begin position="189"/>
        <end position="199"/>
    </location>
</feature>
<dbReference type="InterPro" id="IPR036709">
    <property type="entry name" value="Autotransporte_beta_dom_sf"/>
</dbReference>
<gene>
    <name evidence="3" type="ORF">HNR68_001160</name>
</gene>
<feature type="chain" id="PRO_5033011449" evidence="2">
    <location>
        <begin position="26"/>
        <end position="199"/>
    </location>
</feature>
<protein>
    <submittedName>
        <fullName evidence="3">Uncharacterized protein</fullName>
    </submittedName>
</protein>
<keyword evidence="2" id="KW-0732">Signal</keyword>
<name>A0A853APR5_9PSEU</name>
<dbReference type="Proteomes" id="UP000587002">
    <property type="component" value="Unassembled WGS sequence"/>
</dbReference>